<accession>A0A174HKQ2</accession>
<keyword evidence="1" id="KW-1133">Transmembrane helix</keyword>
<dbReference type="EMBL" id="CYZX01000015">
    <property type="protein sequence ID" value="CUO75502.1"/>
    <property type="molecule type" value="Genomic_DNA"/>
</dbReference>
<dbReference type="RefSeq" id="WP_172675764.1">
    <property type="nucleotide sequence ID" value="NZ_CABIXQ010000015.1"/>
</dbReference>
<evidence type="ECO:0000313" key="2">
    <source>
        <dbReference type="EMBL" id="CUO75502.1"/>
    </source>
</evidence>
<evidence type="ECO:0000313" key="3">
    <source>
        <dbReference type="Proteomes" id="UP000095594"/>
    </source>
</evidence>
<feature type="transmembrane region" description="Helical" evidence="1">
    <location>
        <begin position="7"/>
        <end position="30"/>
    </location>
</feature>
<keyword evidence="1" id="KW-0472">Membrane</keyword>
<dbReference type="Proteomes" id="UP000095594">
    <property type="component" value="Unassembled WGS sequence"/>
</dbReference>
<sequence length="634" mass="70304">MKKRGSVLVYVIAITSILMVLGTVVSSAVVSTTKYNEEHSQIIDLELAAKSGLNIFLKELTEDINHAKNQKDISLLPSELAEIDSGITAFNGIKVTKKITRDTILDAGVLRQYKYTIYSKATENQGSSSKEVNQVITVNINGESGKNEEVVINPINFLNIKGNLILGGLNKSESEKIVIGGTYSNEWGDGSVKKDSSLSEIQFNIKDDSIDKFLDRYKVEDIIKNNIYINQQNLEKYKVDYNDYNIVTINLNHENKIIYEDIDCNGKELYITLNNSELIVDGDILDNRKLYVEMNNSKLIINGNIESTGQLDLIITNGEVNVNGYIRTSNSIIVNMESSILNIDSSYNITGNSIESTANQISITMNHDNVIDLNGGMKSNNNLDIFMYKNNNIIIRNGDIYSGSISINMSLEKEKGNSKNVIKINGNINATNKNDIDLKSSDKIYIVGNIVSQGNYTNLKVYNKSQVRIDGYIKAQNNISIDASESSVAIKEMKFNDRGSVEIKLKEESALIQEGIYANNISIGNTSDSMIVVNGYIDTNSMSINLINSPFFINGYAKIHSLDGTLNNSIFIVNGDVNYNNGKSNSISLTNQNKSCVYIVGDLTSNSITLNSNENINPDEYVINKLVEFAVYKN</sequence>
<dbReference type="AlphaFoldDB" id="A0A174HKQ2"/>
<protein>
    <submittedName>
        <fullName evidence="2">Uncharacterized protein</fullName>
    </submittedName>
</protein>
<name>A0A174HKQ2_9CLOT</name>
<gene>
    <name evidence="2" type="ORF">ERS852471_02219</name>
</gene>
<reference evidence="2 3" key="1">
    <citation type="submission" date="2015-09" db="EMBL/GenBank/DDBJ databases">
        <authorList>
            <consortium name="Pathogen Informatics"/>
        </authorList>
    </citation>
    <scope>NUCLEOTIDE SEQUENCE [LARGE SCALE GENOMIC DNA]</scope>
    <source>
        <strain evidence="2 3">2789STDY5834856</strain>
    </source>
</reference>
<evidence type="ECO:0000256" key="1">
    <source>
        <dbReference type="SAM" id="Phobius"/>
    </source>
</evidence>
<organism evidence="2 3">
    <name type="scientific">Clostridium disporicum</name>
    <dbReference type="NCBI Taxonomy" id="84024"/>
    <lineage>
        <taxon>Bacteria</taxon>
        <taxon>Bacillati</taxon>
        <taxon>Bacillota</taxon>
        <taxon>Clostridia</taxon>
        <taxon>Eubacteriales</taxon>
        <taxon>Clostridiaceae</taxon>
        <taxon>Clostridium</taxon>
    </lineage>
</organism>
<proteinExistence type="predicted"/>
<keyword evidence="1" id="KW-0812">Transmembrane</keyword>